<dbReference type="Proteomes" id="UP000078544">
    <property type="component" value="Unassembled WGS sequence"/>
</dbReference>
<dbReference type="AlphaFoldDB" id="A0A168CPV6"/>
<comment type="caution">
    <text evidence="1">The sequence shown here is derived from an EMBL/GenBank/DDBJ whole genome shotgun (WGS) entry which is preliminary data.</text>
</comment>
<organism evidence="1 2">
    <name type="scientific">Moelleriella libera RCEF 2490</name>
    <dbReference type="NCBI Taxonomy" id="1081109"/>
    <lineage>
        <taxon>Eukaryota</taxon>
        <taxon>Fungi</taxon>
        <taxon>Dikarya</taxon>
        <taxon>Ascomycota</taxon>
        <taxon>Pezizomycotina</taxon>
        <taxon>Sordariomycetes</taxon>
        <taxon>Hypocreomycetidae</taxon>
        <taxon>Hypocreales</taxon>
        <taxon>Clavicipitaceae</taxon>
        <taxon>Moelleriella</taxon>
    </lineage>
</organism>
<dbReference type="STRING" id="1081109.A0A168CPV6"/>
<proteinExistence type="predicted"/>
<keyword evidence="2" id="KW-1185">Reference proteome</keyword>
<dbReference type="EMBL" id="AZGY01000007">
    <property type="protein sequence ID" value="KZZ96868.1"/>
    <property type="molecule type" value="Genomic_DNA"/>
</dbReference>
<evidence type="ECO:0000313" key="2">
    <source>
        <dbReference type="Proteomes" id="UP000078544"/>
    </source>
</evidence>
<sequence>MPSTIQLDHELVTFEEARSRDFNVIHRYNQVALVQELYGLLWSEKDAIAATVQAQLGQKEARCSVTSPREWIRGKFNICIPIEVKSRLFEGKLIMRCPMPSALAESQYPGTITEKLRSEIGAYVWMQQNCQDIRIPRLLGFSILDRHISYHGINDFRESFYESFGRFFDVPLDRNIFRHQYLHSYQVSICC</sequence>
<gene>
    <name evidence="1" type="ORF">AAL_04097</name>
</gene>
<reference evidence="1 2" key="1">
    <citation type="journal article" date="2016" name="Genome Biol. Evol.">
        <title>Divergent and convergent evolution of fungal pathogenicity.</title>
        <authorList>
            <person name="Shang Y."/>
            <person name="Xiao G."/>
            <person name="Zheng P."/>
            <person name="Cen K."/>
            <person name="Zhan S."/>
            <person name="Wang C."/>
        </authorList>
    </citation>
    <scope>NUCLEOTIDE SEQUENCE [LARGE SCALE GENOMIC DNA]</scope>
    <source>
        <strain evidence="1 2">RCEF 2490</strain>
    </source>
</reference>
<protein>
    <submittedName>
        <fullName evidence="1">Uncharacterized protein</fullName>
    </submittedName>
</protein>
<accession>A0A168CPV6</accession>
<dbReference type="OrthoDB" id="3645574at2759"/>
<name>A0A168CPV6_9HYPO</name>
<evidence type="ECO:0000313" key="1">
    <source>
        <dbReference type="EMBL" id="KZZ96868.1"/>
    </source>
</evidence>